<sequence length="46" mass="5090">MTKYSDHLSAFHGFTFRTAPYGFTKIATPALLSLPDAQNENLFAVV</sequence>
<evidence type="ECO:0000313" key="1">
    <source>
        <dbReference type="EMBL" id="KAE8954863.1"/>
    </source>
</evidence>
<name>A0A6A3GCT3_9STRA</name>
<gene>
    <name evidence="1" type="ORF">PR001_g32326</name>
</gene>
<comment type="caution">
    <text evidence="1">The sequence shown here is derived from an EMBL/GenBank/DDBJ whole genome shotgun (WGS) entry which is preliminary data.</text>
</comment>
<protein>
    <submittedName>
        <fullName evidence="1">Uncharacterized protein</fullName>
    </submittedName>
</protein>
<proteinExistence type="predicted"/>
<organism evidence="1 2">
    <name type="scientific">Phytophthora rubi</name>
    <dbReference type="NCBI Taxonomy" id="129364"/>
    <lineage>
        <taxon>Eukaryota</taxon>
        <taxon>Sar</taxon>
        <taxon>Stramenopiles</taxon>
        <taxon>Oomycota</taxon>
        <taxon>Peronosporomycetes</taxon>
        <taxon>Peronosporales</taxon>
        <taxon>Peronosporaceae</taxon>
        <taxon>Phytophthora</taxon>
    </lineage>
</organism>
<reference evidence="1 2" key="1">
    <citation type="submission" date="2018-09" db="EMBL/GenBank/DDBJ databases">
        <title>Genomic investigation of the strawberry pathogen Phytophthora fragariae indicates pathogenicity is determined by transcriptional variation in three key races.</title>
        <authorList>
            <person name="Adams T.M."/>
            <person name="Armitage A.D."/>
            <person name="Sobczyk M.K."/>
            <person name="Bates H.J."/>
            <person name="Dunwell J.M."/>
            <person name="Nellist C.F."/>
            <person name="Harrison R.J."/>
        </authorList>
    </citation>
    <scope>NUCLEOTIDE SEQUENCE [LARGE SCALE GENOMIC DNA]</scope>
    <source>
        <strain evidence="1 2">SCRP249</strain>
    </source>
</reference>
<dbReference type="Proteomes" id="UP000429607">
    <property type="component" value="Unassembled WGS sequence"/>
</dbReference>
<dbReference type="AlphaFoldDB" id="A0A6A3GCT3"/>
<evidence type="ECO:0000313" key="2">
    <source>
        <dbReference type="Proteomes" id="UP000429607"/>
    </source>
</evidence>
<accession>A0A6A3GCT3</accession>
<dbReference type="EMBL" id="QXFV01009574">
    <property type="protein sequence ID" value="KAE8954863.1"/>
    <property type="molecule type" value="Genomic_DNA"/>
</dbReference>